<feature type="transmembrane region" description="Helical" evidence="6">
    <location>
        <begin position="164"/>
        <end position="187"/>
    </location>
</feature>
<feature type="transmembrane region" description="Helical" evidence="6">
    <location>
        <begin position="317"/>
        <end position="335"/>
    </location>
</feature>
<dbReference type="InterPro" id="IPR051679">
    <property type="entry name" value="DASS-Related_Transporters"/>
</dbReference>
<accession>A0ABT2RV28</accession>
<feature type="transmembrane region" description="Helical" evidence="6">
    <location>
        <begin position="118"/>
        <end position="135"/>
    </location>
</feature>
<feature type="transmembrane region" description="Helical" evidence="6">
    <location>
        <begin position="199"/>
        <end position="218"/>
    </location>
</feature>
<feature type="transmembrane region" description="Helical" evidence="6">
    <location>
        <begin position="12"/>
        <end position="32"/>
    </location>
</feature>
<feature type="transmembrane region" description="Helical" evidence="6">
    <location>
        <begin position="358"/>
        <end position="375"/>
    </location>
</feature>
<comment type="caution">
    <text evidence="7">The sequence shown here is derived from an EMBL/GenBank/DDBJ whole genome shotgun (WGS) entry which is preliminary data.</text>
</comment>
<dbReference type="InterPro" id="IPR018385">
    <property type="entry name" value="C4_dicarb_anaerob_car-like"/>
</dbReference>
<dbReference type="RefSeq" id="WP_158362356.1">
    <property type="nucleotide sequence ID" value="NZ_JAOQKC010000004.1"/>
</dbReference>
<keyword evidence="2" id="KW-1003">Cell membrane</keyword>
<dbReference type="Proteomes" id="UP001652461">
    <property type="component" value="Unassembled WGS sequence"/>
</dbReference>
<evidence type="ECO:0000256" key="3">
    <source>
        <dbReference type="ARBA" id="ARBA00022692"/>
    </source>
</evidence>
<dbReference type="PANTHER" id="PTHR43652:SF6">
    <property type="entry name" value="ARGININE REPRESSOR"/>
    <property type="match status" value="1"/>
</dbReference>
<keyword evidence="4 6" id="KW-1133">Transmembrane helix</keyword>
<evidence type="ECO:0000256" key="2">
    <source>
        <dbReference type="ARBA" id="ARBA00022475"/>
    </source>
</evidence>
<evidence type="ECO:0000256" key="4">
    <source>
        <dbReference type="ARBA" id="ARBA00022989"/>
    </source>
</evidence>
<keyword evidence="3 6" id="KW-0812">Transmembrane</keyword>
<feature type="transmembrane region" description="Helical" evidence="6">
    <location>
        <begin position="286"/>
        <end position="305"/>
    </location>
</feature>
<feature type="transmembrane region" description="Helical" evidence="6">
    <location>
        <begin position="141"/>
        <end position="157"/>
    </location>
</feature>
<evidence type="ECO:0000256" key="6">
    <source>
        <dbReference type="SAM" id="Phobius"/>
    </source>
</evidence>
<feature type="transmembrane region" description="Helical" evidence="6">
    <location>
        <begin position="259"/>
        <end position="280"/>
    </location>
</feature>
<organism evidence="7 8">
    <name type="scientific">Laedolimicola ammoniilytica</name>
    <dbReference type="NCBI Taxonomy" id="2981771"/>
    <lineage>
        <taxon>Bacteria</taxon>
        <taxon>Bacillati</taxon>
        <taxon>Bacillota</taxon>
        <taxon>Clostridia</taxon>
        <taxon>Lachnospirales</taxon>
        <taxon>Lachnospiraceae</taxon>
        <taxon>Laedolimicola</taxon>
    </lineage>
</organism>
<feature type="transmembrane region" description="Helical" evidence="6">
    <location>
        <begin position="439"/>
        <end position="461"/>
    </location>
</feature>
<dbReference type="PANTHER" id="PTHR43652">
    <property type="entry name" value="BASIC AMINO ACID ANTIPORTER YFCC-RELATED"/>
    <property type="match status" value="1"/>
</dbReference>
<sequence length="466" mass="51756">MKEKQKKPFKIPHTYVILGIIIVIMAVLTWIVPAGEFDRVVDEASGRTLVVPGSYHEVEGNPVGLFRLLTLVQEAMIDSSGIIFFIFFAYAFVYMQMKCGAFDAAVGAMLRKLHEHKMFIIPLFMLIFGLCGSTFGMTEETFGFIPVFMGIAVALRYDALVGGAMVYVGVITGFASATVNPFTIGVAHTIAELPMFSGLWFRCIVFAVFMCVSMWYVMRYAKKVQKEPRLSIVKDVELSAEGLSEEELMKTEFTVKHKISMLLFLITVILIMFGAIKLGWYINEIAGLFLGMMILVGLIQGYNFSEIAQIFIEACRDIMFGALVCGVAKTILLVMQDGMIIDTFTNAIVGIADTNNKYLSAFMMLITQNLLNFFIPSGSGQAVTSMPIMVPIADMVELPRQVAVLAYQFGDGFSNMIWPTSVATWCGMMKLPMDKWYKFVLPLGGILLALETVFIMIATAINYGPF</sequence>
<keyword evidence="5 6" id="KW-0472">Membrane</keyword>
<name>A0ABT2RV28_9FIRM</name>
<proteinExistence type="predicted"/>
<gene>
    <name evidence="7" type="ORF">OCV63_04540</name>
</gene>
<evidence type="ECO:0000313" key="7">
    <source>
        <dbReference type="EMBL" id="MCU6696164.1"/>
    </source>
</evidence>
<reference evidence="7 8" key="1">
    <citation type="journal article" date="2021" name="ISME Commun">
        <title>Automated analysis of genomic sequences facilitates high-throughput and comprehensive description of bacteria.</title>
        <authorList>
            <person name="Hitch T.C.A."/>
        </authorList>
    </citation>
    <scope>NUCLEOTIDE SEQUENCE [LARGE SCALE GENOMIC DNA]</scope>
    <source>
        <strain evidence="7 8">Sanger_04</strain>
    </source>
</reference>
<dbReference type="EMBL" id="JAOQKC010000004">
    <property type="protein sequence ID" value="MCU6696164.1"/>
    <property type="molecule type" value="Genomic_DNA"/>
</dbReference>
<protein>
    <submittedName>
        <fullName evidence="7">TIGR00366 family protein</fullName>
    </submittedName>
</protein>
<dbReference type="Pfam" id="PF03606">
    <property type="entry name" value="DcuC"/>
    <property type="match status" value="1"/>
</dbReference>
<comment type="subcellular location">
    <subcellularLocation>
        <location evidence="1">Cell membrane</location>
        <topology evidence="1">Multi-pass membrane protein</topology>
    </subcellularLocation>
</comment>
<evidence type="ECO:0000256" key="5">
    <source>
        <dbReference type="ARBA" id="ARBA00023136"/>
    </source>
</evidence>
<feature type="transmembrane region" description="Helical" evidence="6">
    <location>
        <begin position="75"/>
        <end position="97"/>
    </location>
</feature>
<keyword evidence="8" id="KW-1185">Reference proteome</keyword>
<evidence type="ECO:0000313" key="8">
    <source>
        <dbReference type="Proteomes" id="UP001652461"/>
    </source>
</evidence>
<evidence type="ECO:0000256" key="1">
    <source>
        <dbReference type="ARBA" id="ARBA00004651"/>
    </source>
</evidence>